<dbReference type="RefSeq" id="WP_341404395.1">
    <property type="nucleotide sequence ID" value="NZ_JBBUKT010000003.1"/>
</dbReference>
<dbReference type="Pfam" id="PF15585">
    <property type="entry name" value="Imm7"/>
    <property type="match status" value="1"/>
</dbReference>
<gene>
    <name evidence="1" type="ORF">WKV53_09820</name>
</gene>
<dbReference type="Proteomes" id="UP001371305">
    <property type="component" value="Unassembled WGS sequence"/>
</dbReference>
<dbReference type="EMBL" id="JBBUKT010000003">
    <property type="protein sequence ID" value="MEK7950794.1"/>
    <property type="molecule type" value="Genomic_DNA"/>
</dbReference>
<comment type="caution">
    <text evidence="1">The sequence shown here is derived from an EMBL/GenBank/DDBJ whole genome shotgun (WGS) entry which is preliminary data.</text>
</comment>
<sequence>MREPSRLLTRRLDHTFPYNIMLGFGWCHLQSSREPLRDASLDEVGDIDDEIDRTDVAMFAAFREWMGRQDDPYLVWTLLEQHNNHHGLLTFSLSRNHRSSLVWDMLSWIVKNAPGSYGLFYCHDDEDTMDRNSYDRHPPMDYDNVFRVHRIKNGKLEELADPFFGLVEGDLEPIHPYNRAES</sequence>
<proteinExistence type="predicted"/>
<name>A0ABU9AV12_9BACT</name>
<evidence type="ECO:0000313" key="1">
    <source>
        <dbReference type="EMBL" id="MEK7950794.1"/>
    </source>
</evidence>
<reference evidence="1 2" key="1">
    <citation type="submission" date="2024-04" db="EMBL/GenBank/DDBJ databases">
        <title>Luteolibacter sp. isolated from soil.</title>
        <authorList>
            <person name="An J."/>
        </authorList>
    </citation>
    <scope>NUCLEOTIDE SEQUENCE [LARGE SCALE GENOMIC DNA]</scope>
    <source>
        <strain evidence="1 2">Y139</strain>
    </source>
</reference>
<accession>A0ABU9AV12</accession>
<organism evidence="1 2">
    <name type="scientific">Luteolibacter soli</name>
    <dbReference type="NCBI Taxonomy" id="3135280"/>
    <lineage>
        <taxon>Bacteria</taxon>
        <taxon>Pseudomonadati</taxon>
        <taxon>Verrucomicrobiota</taxon>
        <taxon>Verrucomicrobiia</taxon>
        <taxon>Verrucomicrobiales</taxon>
        <taxon>Verrucomicrobiaceae</taxon>
        <taxon>Luteolibacter</taxon>
    </lineage>
</organism>
<keyword evidence="2" id="KW-1185">Reference proteome</keyword>
<dbReference type="InterPro" id="IPR028965">
    <property type="entry name" value="Imm7"/>
</dbReference>
<protein>
    <submittedName>
        <fullName evidence="1">Imm7 family immunity protein</fullName>
    </submittedName>
</protein>
<evidence type="ECO:0000313" key="2">
    <source>
        <dbReference type="Proteomes" id="UP001371305"/>
    </source>
</evidence>